<dbReference type="Pfam" id="PF07488">
    <property type="entry name" value="Glyco_hydro_67M"/>
    <property type="match status" value="1"/>
</dbReference>
<dbReference type="InterPro" id="IPR037054">
    <property type="entry name" value="A-glucoronidase_C_sf"/>
</dbReference>
<keyword evidence="5 7" id="KW-0326">Glycosidase</keyword>
<dbReference type="Pfam" id="PF07477">
    <property type="entry name" value="Glyco_hydro_67C"/>
    <property type="match status" value="1"/>
</dbReference>
<dbReference type="SUPFAM" id="SSF51445">
    <property type="entry name" value="(Trans)glycosidases"/>
    <property type="match status" value="1"/>
</dbReference>
<evidence type="ECO:0000256" key="9">
    <source>
        <dbReference type="SAM" id="SignalP"/>
    </source>
</evidence>
<dbReference type="RefSeq" id="WP_330975624.1">
    <property type="nucleotide sequence ID" value="NZ_JAZGLY010000009.1"/>
</dbReference>
<keyword evidence="14" id="KW-1185">Reference proteome</keyword>
<name>A0ABU7RJQ6_9BACT</name>
<evidence type="ECO:0000256" key="7">
    <source>
        <dbReference type="PIRNR" id="PIRNR029900"/>
    </source>
</evidence>
<dbReference type="PANTHER" id="PTHR39207:SF1">
    <property type="entry name" value="ALPHA-GLUCURONIDASE A"/>
    <property type="match status" value="1"/>
</dbReference>
<dbReference type="GO" id="GO:0016787">
    <property type="term" value="F:hydrolase activity"/>
    <property type="evidence" value="ECO:0007669"/>
    <property type="project" value="UniProtKB-KW"/>
</dbReference>
<comment type="caution">
    <text evidence="13">The sequence shown here is derived from an EMBL/GenBank/DDBJ whole genome shotgun (WGS) entry which is preliminary data.</text>
</comment>
<evidence type="ECO:0000256" key="1">
    <source>
        <dbReference type="ARBA" id="ARBA00008833"/>
    </source>
</evidence>
<dbReference type="InterPro" id="IPR011099">
    <property type="entry name" value="Glyco_hydro_67_C"/>
</dbReference>
<evidence type="ECO:0000313" key="13">
    <source>
        <dbReference type="EMBL" id="MEE6188218.1"/>
    </source>
</evidence>
<proteinExistence type="inferred from homology"/>
<evidence type="ECO:0000256" key="4">
    <source>
        <dbReference type="ARBA" id="ARBA00023277"/>
    </source>
</evidence>
<dbReference type="Pfam" id="PF03648">
    <property type="entry name" value="Glyco_hydro_67N"/>
    <property type="match status" value="1"/>
</dbReference>
<dbReference type="Proteomes" id="UP001357452">
    <property type="component" value="Unassembled WGS sequence"/>
</dbReference>
<dbReference type="InterPro" id="IPR011100">
    <property type="entry name" value="Glyco_hydro_67_cat"/>
</dbReference>
<evidence type="ECO:0000256" key="3">
    <source>
        <dbReference type="ARBA" id="ARBA00022801"/>
    </source>
</evidence>
<keyword evidence="2 7" id="KW-0858">Xylan degradation</keyword>
<accession>A0ABU7RJQ6</accession>
<comment type="similarity">
    <text evidence="1 7 8">Belongs to the glycosyl hydrolase 67 family.</text>
</comment>
<evidence type="ECO:0000256" key="8">
    <source>
        <dbReference type="RuleBase" id="RU361198"/>
    </source>
</evidence>
<dbReference type="InterPro" id="IPR011395">
    <property type="entry name" value="Glyco_hydro_67_aGlcAse"/>
</dbReference>
<reference evidence="13 14" key="1">
    <citation type="submission" date="2024-01" db="EMBL/GenBank/DDBJ databases">
        <title>Niabella digestum sp. nov., isolated from waste digestion system.</title>
        <authorList>
            <person name="Zhang L."/>
        </authorList>
    </citation>
    <scope>NUCLEOTIDE SEQUENCE [LARGE SCALE GENOMIC DNA]</scope>
    <source>
        <strain evidence="13 14">A18</strain>
    </source>
</reference>
<dbReference type="Gene3D" id="3.20.20.80">
    <property type="entry name" value="Glycosidases"/>
    <property type="match status" value="1"/>
</dbReference>
<dbReference type="SUPFAM" id="SSF55545">
    <property type="entry name" value="beta-N-acetylhexosaminidase-like domain"/>
    <property type="match status" value="1"/>
</dbReference>
<sequence>MKKTLFVLLLSLLVVTAYVHAENGYDLWLRYKKIEDPTYLNLYRKSIAGIHINAISPTLLVAKKELEMGLSGLLGAPIKEVGAQTDNALIAGTPSSSPVIKSFLEKEKIKTGQEGFAIYSQTINNKKLILIAAETDLGVLYGVFHFLKLLQSHQSIQSLSTISIPKIQRRILNHWDNLNRSVERGYAGISIWNWHTLPDYIDKRYIDYARANASIGINGTVLTNVNASSLVLTDPYLEKVKALADVFRPYGIRVYLTAKFSAPVEIGRLKTADPLNPEVIEWWKHLCDKIYKMIPDFGGFLIKANSEGQPGPQGYGRTHADGANMFADILAPHGGIVMWRAFVYDARVQRRGEHFEEGKKDVAGESIASADRFKQAYLEFKPLDGKFKENVLIQVKNGPIDFQPREPFSPLFGAMPNTQLMAEFQITQEYLGQATHLVYQAPLYKECLDADTYAYGRGSTVAKITDGSLKKHKISAIAGVANIGNDINWTGHLFGQANWYAFGRLAWDHTLSSETIAEEWIRQTFGNNPKVLQPIQQIMMASREAAVNYMTPLGLHHIMGTGHHYGPAPWVENAGRADWNPVYYHKADKKGLGFDRTATGSDALSQYAPEVRKQWENMKTCNIEYILWFHHVPWNYTLSTGRSLWDELCFRYYSGADTVKWMQDIWTTVKAYIDEERYNHVRQLLNIQHKEAKWWRNACLLYFQTFSELPIPSHYEAPDKTLEYYKSLRFPHAPGINGNL</sequence>
<evidence type="ECO:0000259" key="12">
    <source>
        <dbReference type="Pfam" id="PF07488"/>
    </source>
</evidence>
<dbReference type="EC" id="3.2.1.131" evidence="8"/>
<dbReference type="InterPro" id="IPR029018">
    <property type="entry name" value="Hex-like_dom2"/>
</dbReference>
<dbReference type="Gene3D" id="3.30.379.10">
    <property type="entry name" value="Chitobiase/beta-hexosaminidase domain 2-like"/>
    <property type="match status" value="1"/>
</dbReference>
<dbReference type="InterPro" id="IPR017853">
    <property type="entry name" value="GH"/>
</dbReference>
<keyword evidence="9" id="KW-0732">Signal</keyword>
<dbReference type="InterPro" id="IPR005154">
    <property type="entry name" value="Glyco_hydro_67_aGlcAse_N"/>
</dbReference>
<feature type="signal peptide" evidence="9">
    <location>
        <begin position="1"/>
        <end position="21"/>
    </location>
</feature>
<evidence type="ECO:0000256" key="5">
    <source>
        <dbReference type="ARBA" id="ARBA00023295"/>
    </source>
</evidence>
<feature type="domain" description="Glycosyl hydrolase family 67 catalytic" evidence="12">
    <location>
        <begin position="150"/>
        <end position="489"/>
    </location>
</feature>
<dbReference type="PANTHER" id="PTHR39207">
    <property type="entry name" value="ALPHA-GLUCURONIDASE A"/>
    <property type="match status" value="1"/>
</dbReference>
<feature type="domain" description="Glycosyl hydrolase family 67 C-terminal" evidence="11">
    <location>
        <begin position="490"/>
        <end position="714"/>
    </location>
</feature>
<evidence type="ECO:0000259" key="10">
    <source>
        <dbReference type="Pfam" id="PF03648"/>
    </source>
</evidence>
<evidence type="ECO:0000259" key="11">
    <source>
        <dbReference type="Pfam" id="PF07477"/>
    </source>
</evidence>
<dbReference type="Gene3D" id="3.90.1330.10">
    <property type="entry name" value="Alpha-glucuronidase, C-terminal domain"/>
    <property type="match status" value="1"/>
</dbReference>
<keyword evidence="3 7" id="KW-0378">Hydrolase</keyword>
<evidence type="ECO:0000256" key="6">
    <source>
        <dbReference type="ARBA" id="ARBA00023326"/>
    </source>
</evidence>
<keyword evidence="6 8" id="KW-0624">Polysaccharide degradation</keyword>
<evidence type="ECO:0000313" key="14">
    <source>
        <dbReference type="Proteomes" id="UP001357452"/>
    </source>
</evidence>
<dbReference type="PIRSF" id="PIRSF029900">
    <property type="entry name" value="Alpha-glucuronds"/>
    <property type="match status" value="1"/>
</dbReference>
<gene>
    <name evidence="13" type="ORF">V2H41_13135</name>
</gene>
<feature type="chain" id="PRO_5047024165" description="Xylan alpha-1,2-glucuronidase" evidence="9">
    <location>
        <begin position="22"/>
        <end position="740"/>
    </location>
</feature>
<keyword evidence="4 8" id="KW-0119">Carbohydrate metabolism</keyword>
<feature type="domain" description="Alpha glucuronidase N-terminal" evidence="10">
    <location>
        <begin position="27"/>
        <end position="146"/>
    </location>
</feature>
<comment type="subunit">
    <text evidence="8">Homodimer.</text>
</comment>
<protein>
    <recommendedName>
        <fullName evidence="8">Xylan alpha-1,2-glucuronidase</fullName>
        <ecNumber evidence="8">3.2.1.131</ecNumber>
    </recommendedName>
</protein>
<organism evidence="13 14">
    <name type="scientific">Niabella digestorum</name>
    <dbReference type="NCBI Taxonomy" id="3117701"/>
    <lineage>
        <taxon>Bacteria</taxon>
        <taxon>Pseudomonadati</taxon>
        <taxon>Bacteroidota</taxon>
        <taxon>Chitinophagia</taxon>
        <taxon>Chitinophagales</taxon>
        <taxon>Chitinophagaceae</taxon>
        <taxon>Niabella</taxon>
    </lineage>
</organism>
<comment type="catalytic activity">
    <reaction evidence="8">
        <text>Hydrolysis of (1-&gt;2)-alpha-D-(4-O-methyl)glucuronosyl links in the main chain of hardwood xylans.</text>
        <dbReference type="EC" id="3.2.1.131"/>
    </reaction>
</comment>
<evidence type="ECO:0000256" key="2">
    <source>
        <dbReference type="ARBA" id="ARBA00022651"/>
    </source>
</evidence>
<dbReference type="EMBL" id="JAZGLY010000009">
    <property type="protein sequence ID" value="MEE6188218.1"/>
    <property type="molecule type" value="Genomic_DNA"/>
</dbReference>